<accession>A0ABU8MEK9</accession>
<keyword evidence="1" id="KW-1133">Transmembrane helix</keyword>
<dbReference type="Pfam" id="PF04341">
    <property type="entry name" value="DUF485"/>
    <property type="match status" value="1"/>
</dbReference>
<dbReference type="Proteomes" id="UP001369736">
    <property type="component" value="Unassembled WGS sequence"/>
</dbReference>
<evidence type="ECO:0000313" key="2">
    <source>
        <dbReference type="EMBL" id="MEJ2865780.1"/>
    </source>
</evidence>
<reference evidence="2 3" key="1">
    <citation type="submission" date="2024-03" db="EMBL/GenBank/DDBJ databases">
        <title>Actinomycetospora sp. OC33-EN07, a novel actinomycete isolated from wild orchid (Aerides multiflora).</title>
        <authorList>
            <person name="Suriyachadkun C."/>
        </authorList>
    </citation>
    <scope>NUCLEOTIDE SEQUENCE [LARGE SCALE GENOMIC DNA]</scope>
    <source>
        <strain evidence="2 3">OC33-EN07</strain>
    </source>
</reference>
<keyword evidence="3" id="KW-1185">Reference proteome</keyword>
<protein>
    <submittedName>
        <fullName evidence="2">DUF485 domain-containing protein</fullName>
    </submittedName>
</protein>
<keyword evidence="1" id="KW-0472">Membrane</keyword>
<dbReference type="InterPro" id="IPR007436">
    <property type="entry name" value="DUF485"/>
</dbReference>
<keyword evidence="1" id="KW-0812">Transmembrane</keyword>
<feature type="transmembrane region" description="Helical" evidence="1">
    <location>
        <begin position="32"/>
        <end position="53"/>
    </location>
</feature>
<dbReference type="PANTHER" id="PTHR38441:SF1">
    <property type="entry name" value="MEMBRANE PROTEIN"/>
    <property type="match status" value="1"/>
</dbReference>
<dbReference type="EMBL" id="JBBEGM010000021">
    <property type="protein sequence ID" value="MEJ2865780.1"/>
    <property type="molecule type" value="Genomic_DNA"/>
</dbReference>
<sequence length="112" mass="12265">MDDRPDDRREPRAAAVIATPAFTELVRSRRRFVLPATAAGFGAYLVIIVISGFTDALSGPALGVVSWTFVLTALVFPLVWLLTGLYVRRAQRWDELADEAFAEAARGSEVGR</sequence>
<name>A0ABU8MEK9_9PSEU</name>
<dbReference type="PANTHER" id="PTHR38441">
    <property type="entry name" value="INTEGRAL MEMBRANE PROTEIN-RELATED"/>
    <property type="match status" value="1"/>
</dbReference>
<proteinExistence type="predicted"/>
<feature type="transmembrane region" description="Helical" evidence="1">
    <location>
        <begin position="65"/>
        <end position="87"/>
    </location>
</feature>
<gene>
    <name evidence="2" type="ORF">WCD58_31810</name>
</gene>
<organism evidence="2 3">
    <name type="scientific">Actinomycetospora flava</name>
    <dbReference type="NCBI Taxonomy" id="3129232"/>
    <lineage>
        <taxon>Bacteria</taxon>
        <taxon>Bacillati</taxon>
        <taxon>Actinomycetota</taxon>
        <taxon>Actinomycetes</taxon>
        <taxon>Pseudonocardiales</taxon>
        <taxon>Pseudonocardiaceae</taxon>
        <taxon>Actinomycetospora</taxon>
    </lineage>
</organism>
<comment type="caution">
    <text evidence="2">The sequence shown here is derived from an EMBL/GenBank/DDBJ whole genome shotgun (WGS) entry which is preliminary data.</text>
</comment>
<dbReference type="RefSeq" id="WP_337707156.1">
    <property type="nucleotide sequence ID" value="NZ_JBBEGM010000021.1"/>
</dbReference>
<evidence type="ECO:0000313" key="3">
    <source>
        <dbReference type="Proteomes" id="UP001369736"/>
    </source>
</evidence>
<evidence type="ECO:0000256" key="1">
    <source>
        <dbReference type="SAM" id="Phobius"/>
    </source>
</evidence>